<dbReference type="GO" id="GO:0016757">
    <property type="term" value="F:glycosyltransferase activity"/>
    <property type="evidence" value="ECO:0007669"/>
    <property type="project" value="UniProtKB-KW"/>
</dbReference>
<dbReference type="InterPro" id="IPR050979">
    <property type="entry name" value="LD-transpeptidase"/>
</dbReference>
<evidence type="ECO:0000256" key="6">
    <source>
        <dbReference type="ARBA" id="ARBA00022960"/>
    </source>
</evidence>
<dbReference type="InterPro" id="IPR038063">
    <property type="entry name" value="Transpep_catalytic_dom"/>
</dbReference>
<feature type="active site" description="Proton donor/acceptor" evidence="9">
    <location>
        <position position="234"/>
    </location>
</feature>
<dbReference type="GO" id="GO:0005576">
    <property type="term" value="C:extracellular region"/>
    <property type="evidence" value="ECO:0007669"/>
    <property type="project" value="TreeGrafter"/>
</dbReference>
<keyword evidence="8 9" id="KW-0961">Cell wall biogenesis/degradation</keyword>
<keyword evidence="12" id="KW-1185">Reference proteome</keyword>
<feature type="domain" description="L,D-TPase catalytic" evidence="10">
    <location>
        <begin position="138"/>
        <end position="274"/>
    </location>
</feature>
<comment type="pathway">
    <text evidence="1 9">Cell wall biogenesis; peptidoglycan biosynthesis.</text>
</comment>
<dbReference type="STRING" id="440168.SAMN04487974_103139"/>
<name>A0A1G7UL67_9HYPH</name>
<keyword evidence="5" id="KW-0378">Hydrolase</keyword>
<keyword evidence="4" id="KW-0808">Transferase</keyword>
<evidence type="ECO:0000256" key="8">
    <source>
        <dbReference type="ARBA" id="ARBA00023316"/>
    </source>
</evidence>
<organism evidence="11 12">
    <name type="scientific">Pelagibacterium luteolum</name>
    <dbReference type="NCBI Taxonomy" id="440168"/>
    <lineage>
        <taxon>Bacteria</taxon>
        <taxon>Pseudomonadati</taxon>
        <taxon>Pseudomonadota</taxon>
        <taxon>Alphaproteobacteria</taxon>
        <taxon>Hyphomicrobiales</taxon>
        <taxon>Devosiaceae</taxon>
        <taxon>Pelagibacterium</taxon>
    </lineage>
</organism>
<dbReference type="GO" id="GO:0018104">
    <property type="term" value="P:peptidoglycan-protein cross-linking"/>
    <property type="evidence" value="ECO:0007669"/>
    <property type="project" value="TreeGrafter"/>
</dbReference>
<keyword evidence="11" id="KW-0449">Lipoprotein</keyword>
<dbReference type="GO" id="GO:0071555">
    <property type="term" value="P:cell wall organization"/>
    <property type="evidence" value="ECO:0007669"/>
    <property type="project" value="UniProtKB-UniRule"/>
</dbReference>
<dbReference type="FunFam" id="2.40.440.10:FF:000002">
    <property type="entry name" value="L,D-transpeptidase ErfK/SrfK"/>
    <property type="match status" value="1"/>
</dbReference>
<dbReference type="UniPathway" id="UPA00219"/>
<dbReference type="CDD" id="cd16913">
    <property type="entry name" value="YkuD_like"/>
    <property type="match status" value="1"/>
</dbReference>
<dbReference type="PROSITE" id="PS52029">
    <property type="entry name" value="LD_TPASE"/>
    <property type="match status" value="1"/>
</dbReference>
<dbReference type="InterPro" id="IPR005490">
    <property type="entry name" value="LD_TPept_cat_dom"/>
</dbReference>
<reference evidence="11 12" key="1">
    <citation type="submission" date="2016-10" db="EMBL/GenBank/DDBJ databases">
        <authorList>
            <person name="de Groot N.N."/>
        </authorList>
    </citation>
    <scope>NUCLEOTIDE SEQUENCE [LARGE SCALE GENOMIC DNA]</scope>
    <source>
        <strain evidence="11 12">CGMCC 1.10267</strain>
    </source>
</reference>
<evidence type="ECO:0000256" key="9">
    <source>
        <dbReference type="PROSITE-ProRule" id="PRU01373"/>
    </source>
</evidence>
<feature type="active site" description="Nucleophile" evidence="9">
    <location>
        <position position="250"/>
    </location>
</feature>
<evidence type="ECO:0000313" key="12">
    <source>
        <dbReference type="Proteomes" id="UP000199495"/>
    </source>
</evidence>
<evidence type="ECO:0000313" key="11">
    <source>
        <dbReference type="EMBL" id="SDG48312.1"/>
    </source>
</evidence>
<dbReference type="Gene3D" id="2.40.440.10">
    <property type="entry name" value="L,D-transpeptidase catalytic domain-like"/>
    <property type="match status" value="1"/>
</dbReference>
<dbReference type="EMBL" id="FNCS01000003">
    <property type="protein sequence ID" value="SDG48312.1"/>
    <property type="molecule type" value="Genomic_DNA"/>
</dbReference>
<evidence type="ECO:0000259" key="10">
    <source>
        <dbReference type="PROSITE" id="PS52029"/>
    </source>
</evidence>
<dbReference type="Proteomes" id="UP000199495">
    <property type="component" value="Unassembled WGS sequence"/>
</dbReference>
<dbReference type="SUPFAM" id="SSF141523">
    <property type="entry name" value="L,D-transpeptidase catalytic domain-like"/>
    <property type="match status" value="1"/>
</dbReference>
<evidence type="ECO:0000256" key="2">
    <source>
        <dbReference type="ARBA" id="ARBA00005992"/>
    </source>
</evidence>
<keyword evidence="6 9" id="KW-0133">Cell shape</keyword>
<proteinExistence type="inferred from homology"/>
<dbReference type="PANTHER" id="PTHR30582:SF24">
    <property type="entry name" value="L,D-TRANSPEPTIDASE ERFK_SRFK-RELATED"/>
    <property type="match status" value="1"/>
</dbReference>
<comment type="similarity">
    <text evidence="2">Belongs to the YkuD family.</text>
</comment>
<dbReference type="Pfam" id="PF03734">
    <property type="entry name" value="YkuD"/>
    <property type="match status" value="1"/>
</dbReference>
<evidence type="ECO:0000256" key="3">
    <source>
        <dbReference type="ARBA" id="ARBA00022676"/>
    </source>
</evidence>
<dbReference type="AlphaFoldDB" id="A0A1G7UL67"/>
<dbReference type="GO" id="GO:0071972">
    <property type="term" value="F:peptidoglycan L,D-transpeptidase activity"/>
    <property type="evidence" value="ECO:0007669"/>
    <property type="project" value="TreeGrafter"/>
</dbReference>
<evidence type="ECO:0000256" key="4">
    <source>
        <dbReference type="ARBA" id="ARBA00022679"/>
    </source>
</evidence>
<evidence type="ECO:0000256" key="5">
    <source>
        <dbReference type="ARBA" id="ARBA00022801"/>
    </source>
</evidence>
<accession>A0A1G7UL67</accession>
<keyword evidence="7 9" id="KW-0573">Peptidoglycan synthesis</keyword>
<sequence>MMRGGGHARGSVVREQHAATVACRRRNNVDAAIFSLHAPPTRMPLTHEDAKMISENRLLSRRHFIAGAASLSALALAGCTSTQPAPTQPPAPQLDPFYVNMYGALPNEKHHVPAVDLRFVDPAYYRRVVPDPTGERPGTIYVDTSAYYLYLVREDRQAVRYGVGLGREGFGWSGRGNIQFKREWPTWTPPAAMIEREPELEEWRNGQPGGIDNPLGARALYIFQNGRDTLYRIHGTPEPWTIGSNVSSGCVRLMNQDIIDLYSRVATGATLIVA</sequence>
<gene>
    <name evidence="11" type="ORF">SAMN04487974_103139</name>
</gene>
<protein>
    <submittedName>
        <fullName evidence="11">Lipoprotein-anchoring transpeptidase ErfK/SrfK</fullName>
    </submittedName>
</protein>
<evidence type="ECO:0000256" key="1">
    <source>
        <dbReference type="ARBA" id="ARBA00004752"/>
    </source>
</evidence>
<evidence type="ECO:0000256" key="7">
    <source>
        <dbReference type="ARBA" id="ARBA00022984"/>
    </source>
</evidence>
<dbReference type="GO" id="GO:0008360">
    <property type="term" value="P:regulation of cell shape"/>
    <property type="evidence" value="ECO:0007669"/>
    <property type="project" value="UniProtKB-UniRule"/>
</dbReference>
<dbReference type="PANTHER" id="PTHR30582">
    <property type="entry name" value="L,D-TRANSPEPTIDASE"/>
    <property type="match status" value="1"/>
</dbReference>
<keyword evidence="3" id="KW-0328">Glycosyltransferase</keyword>